<feature type="region of interest" description="Disordered" evidence="5">
    <location>
        <begin position="428"/>
        <end position="450"/>
    </location>
</feature>
<dbReference type="GO" id="GO:0071949">
    <property type="term" value="F:FAD binding"/>
    <property type="evidence" value="ECO:0007669"/>
    <property type="project" value="InterPro"/>
</dbReference>
<evidence type="ECO:0000256" key="3">
    <source>
        <dbReference type="ARBA" id="ARBA00022827"/>
    </source>
</evidence>
<keyword evidence="4" id="KW-0560">Oxidoreductase</keyword>
<keyword evidence="3" id="KW-0274">FAD</keyword>
<dbReference type="PANTHER" id="PTHR47356">
    <property type="entry name" value="FAD-DEPENDENT MONOOXYGENASE ASQG-RELATED"/>
    <property type="match status" value="1"/>
</dbReference>
<name>A0A5N6U7Q2_ASPAV</name>
<dbReference type="InterPro" id="IPR036188">
    <property type="entry name" value="FAD/NAD-bd_sf"/>
</dbReference>
<reference evidence="7 8" key="1">
    <citation type="submission" date="2019-04" db="EMBL/GenBank/DDBJ databases">
        <title>Friends and foes A comparative genomics study of 23 Aspergillus species from section Flavi.</title>
        <authorList>
            <consortium name="DOE Joint Genome Institute"/>
            <person name="Kjaerbolling I."/>
            <person name="Vesth T."/>
            <person name="Frisvad J.C."/>
            <person name="Nybo J.L."/>
            <person name="Theobald S."/>
            <person name="Kildgaard S."/>
            <person name="Isbrandt T."/>
            <person name="Kuo A."/>
            <person name="Sato A."/>
            <person name="Lyhne E.K."/>
            <person name="Kogle M.E."/>
            <person name="Wiebenga A."/>
            <person name="Kun R.S."/>
            <person name="Lubbers R.J."/>
            <person name="Makela M.R."/>
            <person name="Barry K."/>
            <person name="Chovatia M."/>
            <person name="Clum A."/>
            <person name="Daum C."/>
            <person name="Haridas S."/>
            <person name="He G."/>
            <person name="LaButti K."/>
            <person name="Lipzen A."/>
            <person name="Mondo S."/>
            <person name="Riley R."/>
            <person name="Salamov A."/>
            <person name="Simmons B.A."/>
            <person name="Magnuson J.K."/>
            <person name="Henrissat B."/>
            <person name="Mortensen U.H."/>
            <person name="Larsen T.O."/>
            <person name="Devries R.P."/>
            <person name="Grigoriev I.V."/>
            <person name="Machida M."/>
            <person name="Baker S.E."/>
            <person name="Andersen M.R."/>
        </authorList>
    </citation>
    <scope>NUCLEOTIDE SEQUENCE [LARGE SCALE GENOMIC DNA]</scope>
    <source>
        <strain evidence="7 8">IBT 18842</strain>
    </source>
</reference>
<proteinExistence type="inferred from homology"/>
<dbReference type="Pfam" id="PF01494">
    <property type="entry name" value="FAD_binding_3"/>
    <property type="match status" value="1"/>
</dbReference>
<dbReference type="Gene3D" id="3.50.50.60">
    <property type="entry name" value="FAD/NAD(P)-binding domain"/>
    <property type="match status" value="1"/>
</dbReference>
<evidence type="ECO:0000256" key="4">
    <source>
        <dbReference type="ARBA" id="ARBA00023002"/>
    </source>
</evidence>
<accession>A0A5N6U7Q2</accession>
<evidence type="ECO:0000256" key="1">
    <source>
        <dbReference type="ARBA" id="ARBA00007992"/>
    </source>
</evidence>
<keyword evidence="2" id="KW-0285">Flavoprotein</keyword>
<comment type="similarity">
    <text evidence="1">Belongs to the paxM FAD-dependent monooxygenase family.</text>
</comment>
<dbReference type="InterPro" id="IPR002938">
    <property type="entry name" value="FAD-bd"/>
</dbReference>
<keyword evidence="8" id="KW-1185">Reference proteome</keyword>
<evidence type="ECO:0000256" key="2">
    <source>
        <dbReference type="ARBA" id="ARBA00022630"/>
    </source>
</evidence>
<dbReference type="OrthoDB" id="10029326at2759"/>
<organism evidence="7 8">
    <name type="scientific">Aspergillus avenaceus</name>
    <dbReference type="NCBI Taxonomy" id="36643"/>
    <lineage>
        <taxon>Eukaryota</taxon>
        <taxon>Fungi</taxon>
        <taxon>Dikarya</taxon>
        <taxon>Ascomycota</taxon>
        <taxon>Pezizomycotina</taxon>
        <taxon>Eurotiomycetes</taxon>
        <taxon>Eurotiomycetidae</taxon>
        <taxon>Eurotiales</taxon>
        <taxon>Aspergillaceae</taxon>
        <taxon>Aspergillus</taxon>
        <taxon>Aspergillus subgen. Circumdati</taxon>
    </lineage>
</organism>
<evidence type="ECO:0000313" key="7">
    <source>
        <dbReference type="EMBL" id="KAE8154439.1"/>
    </source>
</evidence>
<dbReference type="PRINTS" id="PR00420">
    <property type="entry name" value="RNGMNOXGNASE"/>
</dbReference>
<protein>
    <recommendedName>
        <fullName evidence="6">FAD-binding domain-containing protein</fullName>
    </recommendedName>
</protein>
<evidence type="ECO:0000259" key="6">
    <source>
        <dbReference type="Pfam" id="PF01494"/>
    </source>
</evidence>
<dbReference type="EMBL" id="ML742029">
    <property type="protein sequence ID" value="KAE8154439.1"/>
    <property type="molecule type" value="Genomic_DNA"/>
</dbReference>
<dbReference type="SUPFAM" id="SSF51905">
    <property type="entry name" value="FAD/NAD(P)-binding domain"/>
    <property type="match status" value="1"/>
</dbReference>
<sequence>MTQFKVLIAGGSIAGLALAIMLEKNNIDFLVLEARADIAPQVGASIALQANGLRILDQLGLYEEIWEHVKEHPIQSNIYHRPNGEKMWEIDHLTDEMVKRHGYLLSFMDRQTFLQMLYNKVQDKSRILTKKRVNAVEMSDDLVRVSTTDGATYYGDILVGADGIHSIVRREMARLDGVSGRDYLEEKSLSATYNCVFGIAHRTPGIEPCTIHDVFNEKFSYLIPDGPGDRTYFFLAEHMGQTHYGPNIPHLTDEDRDEIVSRHLQDPITPDVKFGDIHARKIRAVATTLPEHVYKHWHYGRLIALGDSSHKFHPLSGQGANSAFETTACFTNALIARLQAARPRARLSQEEITEVFETVQQTRIPRAWQLVKASGKRQRLEAMDTPRLAAYAANNIPKMPAEFVYKDWLKVYPPAVSLDMLPRPYRPHSVPYDDEKEPRRRGNGKAIALL</sequence>
<gene>
    <name evidence="7" type="ORF">BDV25DRAFT_172091</name>
</gene>
<feature type="compositionally biased region" description="Basic and acidic residues" evidence="5">
    <location>
        <begin position="431"/>
        <end position="440"/>
    </location>
</feature>
<dbReference type="InterPro" id="IPR050562">
    <property type="entry name" value="FAD_mOase_fung"/>
</dbReference>
<dbReference type="AlphaFoldDB" id="A0A5N6U7Q2"/>
<evidence type="ECO:0000313" key="8">
    <source>
        <dbReference type="Proteomes" id="UP000325780"/>
    </source>
</evidence>
<dbReference type="Proteomes" id="UP000325780">
    <property type="component" value="Unassembled WGS sequence"/>
</dbReference>
<evidence type="ECO:0000256" key="5">
    <source>
        <dbReference type="SAM" id="MobiDB-lite"/>
    </source>
</evidence>
<feature type="domain" description="FAD-binding" evidence="6">
    <location>
        <begin position="4"/>
        <end position="348"/>
    </location>
</feature>
<dbReference type="GO" id="GO:0004497">
    <property type="term" value="F:monooxygenase activity"/>
    <property type="evidence" value="ECO:0007669"/>
    <property type="project" value="InterPro"/>
</dbReference>
<dbReference type="PANTHER" id="PTHR47356:SF2">
    <property type="entry name" value="FAD-BINDING DOMAIN-CONTAINING PROTEIN-RELATED"/>
    <property type="match status" value="1"/>
</dbReference>